<keyword evidence="4" id="KW-1185">Reference proteome</keyword>
<name>J9DTL4_EDHAE</name>
<evidence type="ECO:0000313" key="4">
    <source>
        <dbReference type="Proteomes" id="UP000003163"/>
    </source>
</evidence>
<dbReference type="STRING" id="1003232.J9DTL4"/>
<organism evidence="3 4">
    <name type="scientific">Edhazardia aedis (strain USNM 41457)</name>
    <name type="common">Microsporidian parasite</name>
    <dbReference type="NCBI Taxonomy" id="1003232"/>
    <lineage>
        <taxon>Eukaryota</taxon>
        <taxon>Fungi</taxon>
        <taxon>Fungi incertae sedis</taxon>
        <taxon>Microsporidia</taxon>
        <taxon>Edhazardia</taxon>
    </lineage>
</organism>
<dbReference type="HOGENOM" id="CLU_109098_1_1_1"/>
<dbReference type="HAMAP" id="MF_00216">
    <property type="entry name" value="aIF_1A"/>
    <property type="match status" value="1"/>
</dbReference>
<accession>J9DTL4</accession>
<reference evidence="4" key="2">
    <citation type="submission" date="2015-07" db="EMBL/GenBank/DDBJ databases">
        <title>Contrasting host-pathogen interactions and genome evolution in two generalist and specialist microsporidian pathogens of mosquitoes.</title>
        <authorList>
            <consortium name="The Broad Institute Genomics Platform"/>
            <consortium name="The Broad Institute Genome Sequencing Center for Infectious Disease"/>
            <person name="Cuomo C.A."/>
            <person name="Sanscrainte N.D."/>
            <person name="Goldberg J.M."/>
            <person name="Heiman D."/>
            <person name="Young S."/>
            <person name="Zeng Q."/>
            <person name="Becnel J.J."/>
            <person name="Birren B.W."/>
        </authorList>
    </citation>
    <scope>NUCLEOTIDE SEQUENCE [LARGE SCALE GENOMIC DNA]</scope>
    <source>
        <strain evidence="4">USNM 41457</strain>
    </source>
</reference>
<dbReference type="EMBL" id="AFBI03000016">
    <property type="protein sequence ID" value="EJW04617.1"/>
    <property type="molecule type" value="Genomic_DNA"/>
</dbReference>
<gene>
    <name evidence="3" type="ORF">EDEG_01201</name>
</gene>
<dbReference type="InterPro" id="IPR001253">
    <property type="entry name" value="TIF_eIF-1A"/>
</dbReference>
<reference evidence="3 4" key="1">
    <citation type="submission" date="2011-08" db="EMBL/GenBank/DDBJ databases">
        <authorList>
            <person name="Liu Z.J."/>
            <person name="Shi F.L."/>
            <person name="Lu J.Q."/>
            <person name="Li M."/>
            <person name="Wang Z.L."/>
        </authorList>
    </citation>
    <scope>NUCLEOTIDE SEQUENCE [LARGE SCALE GENOMIC DNA]</scope>
    <source>
        <strain evidence="3 4">USNM 41457</strain>
    </source>
</reference>
<dbReference type="OrthoDB" id="274995at2759"/>
<dbReference type="FunCoup" id="J9DTL4">
    <property type="interactions" value="243"/>
</dbReference>
<evidence type="ECO:0000313" key="3">
    <source>
        <dbReference type="EMBL" id="EJW04617.1"/>
    </source>
</evidence>
<feature type="domain" description="S1-like" evidence="2">
    <location>
        <begin position="7"/>
        <end position="89"/>
    </location>
</feature>
<dbReference type="GO" id="GO:0003723">
    <property type="term" value="F:RNA binding"/>
    <property type="evidence" value="ECO:0007669"/>
    <property type="project" value="InterPro"/>
</dbReference>
<dbReference type="Pfam" id="PF01176">
    <property type="entry name" value="eIF-1a"/>
    <property type="match status" value="1"/>
</dbReference>
<keyword evidence="1 3" id="KW-0396">Initiation factor</keyword>
<dbReference type="PROSITE" id="PS50832">
    <property type="entry name" value="S1_IF1_TYPE"/>
    <property type="match status" value="1"/>
</dbReference>
<dbReference type="SMART" id="SM00652">
    <property type="entry name" value="eIF1a"/>
    <property type="match status" value="1"/>
</dbReference>
<comment type="caution">
    <text evidence="3">The sequence shown here is derived from an EMBL/GenBank/DDBJ whole genome shotgun (WGS) entry which is preliminary data.</text>
</comment>
<keyword evidence="1" id="KW-0648">Protein biosynthesis</keyword>
<protein>
    <submittedName>
        <fullName evidence="3">Translation initiation factor eIF-1A</fullName>
    </submittedName>
</protein>
<dbReference type="PANTHER" id="PTHR21668">
    <property type="entry name" value="EIF-1A"/>
    <property type="match status" value="1"/>
</dbReference>
<dbReference type="InterPro" id="IPR006196">
    <property type="entry name" value="RNA-binding_domain_S1_IF1"/>
</dbReference>
<dbReference type="GO" id="GO:0003743">
    <property type="term" value="F:translation initiation factor activity"/>
    <property type="evidence" value="ECO:0007669"/>
    <property type="project" value="UniProtKB-UniRule"/>
</dbReference>
<dbReference type="OMA" id="RRVMMHA"/>
<proteinExistence type="inferred from homology"/>
<evidence type="ECO:0000256" key="1">
    <source>
        <dbReference type="PROSITE-ProRule" id="PRU00181"/>
    </source>
</evidence>
<dbReference type="VEuPathDB" id="MicrosporidiaDB:EDEG_01201"/>
<dbReference type="SUPFAM" id="SSF50249">
    <property type="entry name" value="Nucleic acid-binding proteins"/>
    <property type="match status" value="1"/>
</dbReference>
<dbReference type="Proteomes" id="UP000003163">
    <property type="component" value="Unassembled WGS sequence"/>
</dbReference>
<dbReference type="InterPro" id="IPR012340">
    <property type="entry name" value="NA-bd_OB-fold"/>
</dbReference>
<dbReference type="Gene3D" id="2.40.50.140">
    <property type="entry name" value="Nucleic acid-binding proteins"/>
    <property type="match status" value="1"/>
</dbReference>
<dbReference type="CDD" id="cd05793">
    <property type="entry name" value="S1_IF1A"/>
    <property type="match status" value="1"/>
</dbReference>
<sequence>MPKRARSRKKQDNSERPLSYAIDGESVYGQVIQPLGGSRFEVNCADSITRIAKVAGRMHKRVWIHKHDFVLVSLRESEPKKGDIIVKYFPPEVKVLRESNLIPANFMYDDLSNDNIEFDNI</sequence>
<evidence type="ECO:0000259" key="2">
    <source>
        <dbReference type="PROSITE" id="PS50832"/>
    </source>
</evidence>
<dbReference type="AlphaFoldDB" id="J9DTL4"/>
<dbReference type="InParanoid" id="J9DTL4"/>